<evidence type="ECO:0000256" key="6">
    <source>
        <dbReference type="ARBA" id="ARBA00023136"/>
    </source>
</evidence>
<feature type="transmembrane region" description="Helical" evidence="7">
    <location>
        <begin position="103"/>
        <end position="122"/>
    </location>
</feature>
<evidence type="ECO:0000256" key="3">
    <source>
        <dbReference type="ARBA" id="ARBA00022475"/>
    </source>
</evidence>
<evidence type="ECO:0000256" key="7">
    <source>
        <dbReference type="SAM" id="Phobius"/>
    </source>
</evidence>
<keyword evidence="5 7" id="KW-1133">Transmembrane helix</keyword>
<dbReference type="Pfam" id="PF07681">
    <property type="entry name" value="DoxX"/>
    <property type="match status" value="1"/>
</dbReference>
<evidence type="ECO:0000256" key="2">
    <source>
        <dbReference type="ARBA" id="ARBA00006679"/>
    </source>
</evidence>
<protein>
    <submittedName>
        <fullName evidence="8">DoxX family protein</fullName>
    </submittedName>
</protein>
<sequence>MEVLSRGKEELLSLFRVVVGLLFTCHGLSKLFGLFGGHVARFGVWPGWYSAAIELVGGLAVLLGVGTRVAALLCSGEMAYAYFTAHQEKGLWPIQNGGELAAVYSWVFLLIAFVGPGSYTLITLWQRWRNATVITADVEPAVTTG</sequence>
<reference evidence="9" key="1">
    <citation type="journal article" date="2019" name="Int. J. Syst. Evol. Microbiol.">
        <title>The Global Catalogue of Microorganisms (GCM) 10K type strain sequencing project: providing services to taxonomists for standard genome sequencing and annotation.</title>
        <authorList>
            <consortium name="The Broad Institute Genomics Platform"/>
            <consortium name="The Broad Institute Genome Sequencing Center for Infectious Disease"/>
            <person name="Wu L."/>
            <person name="Ma J."/>
        </authorList>
    </citation>
    <scope>NUCLEOTIDE SEQUENCE [LARGE SCALE GENOMIC DNA]</scope>
    <source>
        <strain evidence="9">JCM 31486</strain>
    </source>
</reference>
<gene>
    <name evidence="8" type="ORF">ACFQ1S_20530</name>
</gene>
<evidence type="ECO:0000313" key="9">
    <source>
        <dbReference type="Proteomes" id="UP001597045"/>
    </source>
</evidence>
<evidence type="ECO:0000256" key="4">
    <source>
        <dbReference type="ARBA" id="ARBA00022692"/>
    </source>
</evidence>
<comment type="similarity">
    <text evidence="2">Belongs to the DoxX family.</text>
</comment>
<dbReference type="EMBL" id="JBHTIS010001233">
    <property type="protein sequence ID" value="MFD1047751.1"/>
    <property type="molecule type" value="Genomic_DNA"/>
</dbReference>
<evidence type="ECO:0000256" key="1">
    <source>
        <dbReference type="ARBA" id="ARBA00004651"/>
    </source>
</evidence>
<keyword evidence="9" id="KW-1185">Reference proteome</keyword>
<dbReference type="InterPro" id="IPR032808">
    <property type="entry name" value="DoxX"/>
</dbReference>
<keyword evidence="4 7" id="KW-0812">Transmembrane</keyword>
<feature type="transmembrane region" description="Helical" evidence="7">
    <location>
        <begin position="12"/>
        <end position="35"/>
    </location>
</feature>
<dbReference type="Proteomes" id="UP001597045">
    <property type="component" value="Unassembled WGS sequence"/>
</dbReference>
<proteinExistence type="inferred from homology"/>
<name>A0ABW3MAU5_9PSEU</name>
<comment type="caution">
    <text evidence="8">The sequence shown here is derived from an EMBL/GenBank/DDBJ whole genome shotgun (WGS) entry which is preliminary data.</text>
</comment>
<keyword evidence="3" id="KW-1003">Cell membrane</keyword>
<keyword evidence="6 7" id="KW-0472">Membrane</keyword>
<comment type="subcellular location">
    <subcellularLocation>
        <location evidence="1">Cell membrane</location>
        <topology evidence="1">Multi-pass membrane protein</topology>
    </subcellularLocation>
</comment>
<feature type="transmembrane region" description="Helical" evidence="7">
    <location>
        <begin position="55"/>
        <end position="83"/>
    </location>
</feature>
<accession>A0ABW3MAU5</accession>
<evidence type="ECO:0000256" key="5">
    <source>
        <dbReference type="ARBA" id="ARBA00022989"/>
    </source>
</evidence>
<dbReference type="PANTHER" id="PTHR33452:SF4">
    <property type="entry name" value="BLL4328 PROTEIN"/>
    <property type="match status" value="1"/>
</dbReference>
<organism evidence="8 9">
    <name type="scientific">Kibdelosporangium lantanae</name>
    <dbReference type="NCBI Taxonomy" id="1497396"/>
    <lineage>
        <taxon>Bacteria</taxon>
        <taxon>Bacillati</taxon>
        <taxon>Actinomycetota</taxon>
        <taxon>Actinomycetes</taxon>
        <taxon>Pseudonocardiales</taxon>
        <taxon>Pseudonocardiaceae</taxon>
        <taxon>Kibdelosporangium</taxon>
    </lineage>
</organism>
<evidence type="ECO:0000313" key="8">
    <source>
        <dbReference type="EMBL" id="MFD1047751.1"/>
    </source>
</evidence>
<dbReference type="PANTHER" id="PTHR33452">
    <property type="entry name" value="OXIDOREDUCTASE CATD-RELATED"/>
    <property type="match status" value="1"/>
</dbReference>
<dbReference type="InterPro" id="IPR051907">
    <property type="entry name" value="DoxX-like_oxidoreductase"/>
</dbReference>